<keyword evidence="1" id="KW-0175">Coiled coil</keyword>
<feature type="coiled-coil region" evidence="1">
    <location>
        <begin position="211"/>
        <end position="245"/>
    </location>
</feature>
<evidence type="ECO:0000313" key="4">
    <source>
        <dbReference type="EMBL" id="MCW9713052.1"/>
    </source>
</evidence>
<gene>
    <name evidence="4" type="ORF">LQ318_09060</name>
</gene>
<organism evidence="4 5">
    <name type="scientific">Fodinibius salicampi</name>
    <dbReference type="NCBI Taxonomy" id="1920655"/>
    <lineage>
        <taxon>Bacteria</taxon>
        <taxon>Pseudomonadati</taxon>
        <taxon>Balneolota</taxon>
        <taxon>Balneolia</taxon>
        <taxon>Balneolales</taxon>
        <taxon>Balneolaceae</taxon>
        <taxon>Fodinibius</taxon>
    </lineage>
</organism>
<keyword evidence="2" id="KW-0812">Transmembrane</keyword>
<evidence type="ECO:0000259" key="3">
    <source>
        <dbReference type="Pfam" id="PF13807"/>
    </source>
</evidence>
<comment type="caution">
    <text evidence="4">The sequence shown here is derived from an EMBL/GenBank/DDBJ whole genome shotgun (WGS) entry which is preliminary data.</text>
</comment>
<dbReference type="InterPro" id="IPR050445">
    <property type="entry name" value="Bact_polysacc_biosynth/exp"/>
</dbReference>
<dbReference type="Proteomes" id="UP001207337">
    <property type="component" value="Unassembled WGS sequence"/>
</dbReference>
<dbReference type="PANTHER" id="PTHR32309:SF13">
    <property type="entry name" value="FERRIC ENTEROBACTIN TRANSPORT PROTEIN FEPE"/>
    <property type="match status" value="1"/>
</dbReference>
<reference evidence="4 5" key="1">
    <citation type="submission" date="2021-11" db="EMBL/GenBank/DDBJ databases">
        <title>Aliifidinibius sp. nov., a new bacterium isolated from saline soil.</title>
        <authorList>
            <person name="Galisteo C."/>
            <person name="De La Haba R."/>
            <person name="Sanchez-Porro C."/>
            <person name="Ventosa A."/>
        </authorList>
    </citation>
    <scope>NUCLEOTIDE SEQUENCE [LARGE SCALE GENOMIC DNA]</scope>
    <source>
        <strain evidence="4 5">KACC 190600</strain>
    </source>
</reference>
<protein>
    <recommendedName>
        <fullName evidence="3">Tyrosine-protein kinase G-rich domain-containing protein</fullName>
    </recommendedName>
</protein>
<evidence type="ECO:0000256" key="2">
    <source>
        <dbReference type="SAM" id="Phobius"/>
    </source>
</evidence>
<dbReference type="Pfam" id="PF13807">
    <property type="entry name" value="GNVR"/>
    <property type="match status" value="1"/>
</dbReference>
<dbReference type="PANTHER" id="PTHR32309">
    <property type="entry name" value="TYROSINE-PROTEIN KINASE"/>
    <property type="match status" value="1"/>
</dbReference>
<dbReference type="EMBL" id="JAJNDC010000002">
    <property type="protein sequence ID" value="MCW9713052.1"/>
    <property type="molecule type" value="Genomic_DNA"/>
</dbReference>
<dbReference type="InterPro" id="IPR032807">
    <property type="entry name" value="GNVR"/>
</dbReference>
<keyword evidence="2" id="KW-1133">Transmembrane helix</keyword>
<evidence type="ECO:0000256" key="1">
    <source>
        <dbReference type="SAM" id="Coils"/>
    </source>
</evidence>
<feature type="domain" description="Tyrosine-protein kinase G-rich" evidence="3">
    <location>
        <begin position="260"/>
        <end position="332"/>
    </location>
</feature>
<evidence type="ECO:0000313" key="5">
    <source>
        <dbReference type="Proteomes" id="UP001207337"/>
    </source>
</evidence>
<keyword evidence="5" id="KW-1185">Reference proteome</keyword>
<keyword evidence="2" id="KW-0472">Membrane</keyword>
<sequence length="344" mass="38387">MLIAKITGGFLVLGLLIALFSPVEYSTSATLMPESESAQGRAGGLLQQYGGMLGISGGGNMMNESIPPSLYPDILESIPYQVELMNKPVTFSEYDTTVTPHVFFSEIYEPFSLIGFIKGYTIGLPGKIIGLFSSSDEDQEEEVITEVDRDSVLHISKRQLSTANKLKSRLTVNSEGNTITINSEFPDPQAAAEIAQNGIVLLKEYVREYRTQKAKEDLKYIEEQLASARERFEKIQQKRAEFRDSNVNLATAKAQTREQELQSQYNLAFEIYNSLSQRREQARLQVQEQTPVFSILQPVSVPHSNSAPNRMLILVVSGMLGGIIALGWVLVQSWWESEKSRFSS</sequence>
<name>A0ABT3PYX5_9BACT</name>
<feature type="transmembrane region" description="Helical" evidence="2">
    <location>
        <begin position="311"/>
        <end position="331"/>
    </location>
</feature>
<accession>A0ABT3PYX5</accession>
<proteinExistence type="predicted"/>